<dbReference type="PANTHER" id="PTHR33116:SF66">
    <property type="entry name" value="REVERSE TRANSCRIPTASE ZINC-BINDING DOMAIN-CONTAINING PROTEIN"/>
    <property type="match status" value="1"/>
</dbReference>
<organism evidence="1 2">
    <name type="scientific">Nicotiana attenuata</name>
    <name type="common">Coyote tobacco</name>
    <dbReference type="NCBI Taxonomy" id="49451"/>
    <lineage>
        <taxon>Eukaryota</taxon>
        <taxon>Viridiplantae</taxon>
        <taxon>Streptophyta</taxon>
        <taxon>Embryophyta</taxon>
        <taxon>Tracheophyta</taxon>
        <taxon>Spermatophyta</taxon>
        <taxon>Magnoliopsida</taxon>
        <taxon>eudicotyledons</taxon>
        <taxon>Gunneridae</taxon>
        <taxon>Pentapetalae</taxon>
        <taxon>asterids</taxon>
        <taxon>lamiids</taxon>
        <taxon>Solanales</taxon>
        <taxon>Solanaceae</taxon>
        <taxon>Nicotianoideae</taxon>
        <taxon>Nicotianeae</taxon>
        <taxon>Nicotiana</taxon>
    </lineage>
</organism>
<dbReference type="EMBL" id="MJEQ01005079">
    <property type="protein sequence ID" value="OIT20615.1"/>
    <property type="molecule type" value="Genomic_DNA"/>
</dbReference>
<protein>
    <submittedName>
        <fullName evidence="1">Uncharacterized protein</fullName>
    </submittedName>
</protein>
<dbReference type="AlphaFoldDB" id="A0A1J6KFE0"/>
<sequence>LYRCFSQFSKASGLQANLRNSSVYFGGVKQDVKEQILTHLGFEKGTLAFKYLGIPLSIKKIALIQWQPFIEKITAKISSWTAKKPSY</sequence>
<name>A0A1J6KFE0_NICAT</name>
<dbReference type="Proteomes" id="UP000187609">
    <property type="component" value="Unassembled WGS sequence"/>
</dbReference>
<comment type="caution">
    <text evidence="1">The sequence shown here is derived from an EMBL/GenBank/DDBJ whole genome shotgun (WGS) entry which is preliminary data.</text>
</comment>
<reference evidence="1" key="1">
    <citation type="submission" date="2016-11" db="EMBL/GenBank/DDBJ databases">
        <title>The genome of Nicotiana attenuata.</title>
        <authorList>
            <person name="Xu S."/>
            <person name="Brockmoeller T."/>
            <person name="Gaquerel E."/>
            <person name="Navarro A."/>
            <person name="Kuhl H."/>
            <person name="Gase K."/>
            <person name="Ling Z."/>
            <person name="Zhou W."/>
            <person name="Kreitzer C."/>
            <person name="Stanke M."/>
            <person name="Tang H."/>
            <person name="Lyons E."/>
            <person name="Pandey P."/>
            <person name="Pandey S.P."/>
            <person name="Timmermann B."/>
            <person name="Baldwin I.T."/>
        </authorList>
    </citation>
    <scope>NUCLEOTIDE SEQUENCE [LARGE SCALE GENOMIC DNA]</scope>
    <source>
        <strain evidence="1">UT</strain>
    </source>
</reference>
<proteinExistence type="predicted"/>
<dbReference type="STRING" id="49451.A0A1J6KFE0"/>
<evidence type="ECO:0000313" key="2">
    <source>
        <dbReference type="Proteomes" id="UP000187609"/>
    </source>
</evidence>
<evidence type="ECO:0000313" key="1">
    <source>
        <dbReference type="EMBL" id="OIT20615.1"/>
    </source>
</evidence>
<accession>A0A1J6KFE0</accession>
<dbReference type="Gramene" id="OIT20615">
    <property type="protein sequence ID" value="OIT20615"/>
    <property type="gene ID" value="A4A49_65424"/>
</dbReference>
<dbReference type="PANTHER" id="PTHR33116">
    <property type="entry name" value="REVERSE TRANSCRIPTASE ZINC-BINDING DOMAIN-CONTAINING PROTEIN-RELATED-RELATED"/>
    <property type="match status" value="1"/>
</dbReference>
<feature type="non-terminal residue" evidence="1">
    <location>
        <position position="87"/>
    </location>
</feature>
<feature type="non-terminal residue" evidence="1">
    <location>
        <position position="1"/>
    </location>
</feature>
<dbReference type="SMR" id="A0A1J6KFE0"/>
<gene>
    <name evidence="1" type="ORF">A4A49_65424</name>
</gene>
<keyword evidence="2" id="KW-1185">Reference proteome</keyword>